<name>A0A8T0SI98_PANVG</name>
<comment type="caution">
    <text evidence="6">The sequence shown here is derived from an EMBL/GenBank/DDBJ whole genome shotgun (WGS) entry which is preliminary data.</text>
</comment>
<dbReference type="InterPro" id="IPR003653">
    <property type="entry name" value="Peptidase_C48_C"/>
</dbReference>
<gene>
    <name evidence="6" type="ORF">PVAP13_5KG324500</name>
</gene>
<organism evidence="6 7">
    <name type="scientific">Panicum virgatum</name>
    <name type="common">Blackwell switchgrass</name>
    <dbReference type="NCBI Taxonomy" id="38727"/>
    <lineage>
        <taxon>Eukaryota</taxon>
        <taxon>Viridiplantae</taxon>
        <taxon>Streptophyta</taxon>
        <taxon>Embryophyta</taxon>
        <taxon>Tracheophyta</taxon>
        <taxon>Spermatophyta</taxon>
        <taxon>Magnoliopsida</taxon>
        <taxon>Liliopsida</taxon>
        <taxon>Poales</taxon>
        <taxon>Poaceae</taxon>
        <taxon>PACMAD clade</taxon>
        <taxon>Panicoideae</taxon>
        <taxon>Panicodae</taxon>
        <taxon>Paniceae</taxon>
        <taxon>Panicinae</taxon>
        <taxon>Panicum</taxon>
        <taxon>Panicum sect. Hiantes</taxon>
    </lineage>
</organism>
<keyword evidence="3" id="KW-0378">Hydrolase</keyword>
<dbReference type="PROSITE" id="PS50600">
    <property type="entry name" value="ULP_PROTEASE"/>
    <property type="match status" value="1"/>
</dbReference>
<evidence type="ECO:0000256" key="1">
    <source>
        <dbReference type="ARBA" id="ARBA00005234"/>
    </source>
</evidence>
<dbReference type="EMBL" id="CM029045">
    <property type="protein sequence ID" value="KAG2597957.1"/>
    <property type="molecule type" value="Genomic_DNA"/>
</dbReference>
<feature type="compositionally biased region" description="Polar residues" evidence="4">
    <location>
        <begin position="583"/>
        <end position="599"/>
    </location>
</feature>
<dbReference type="Proteomes" id="UP000823388">
    <property type="component" value="Chromosome 5K"/>
</dbReference>
<feature type="compositionally biased region" description="Low complexity" evidence="4">
    <location>
        <begin position="550"/>
        <end position="565"/>
    </location>
</feature>
<feature type="region of interest" description="Disordered" evidence="4">
    <location>
        <begin position="542"/>
        <end position="621"/>
    </location>
</feature>
<feature type="region of interest" description="Disordered" evidence="4">
    <location>
        <begin position="287"/>
        <end position="329"/>
    </location>
</feature>
<evidence type="ECO:0000256" key="3">
    <source>
        <dbReference type="ARBA" id="ARBA00022801"/>
    </source>
</evidence>
<dbReference type="Pfam" id="PF10536">
    <property type="entry name" value="PMD"/>
    <property type="match status" value="1"/>
</dbReference>
<dbReference type="GO" id="GO:0008234">
    <property type="term" value="F:cysteine-type peptidase activity"/>
    <property type="evidence" value="ECO:0007669"/>
    <property type="project" value="InterPro"/>
</dbReference>
<feature type="compositionally biased region" description="Basic and acidic residues" evidence="4">
    <location>
        <begin position="315"/>
        <end position="329"/>
    </location>
</feature>
<keyword evidence="2" id="KW-0645">Protease</keyword>
<dbReference type="SUPFAM" id="SSF54001">
    <property type="entry name" value="Cysteine proteinases"/>
    <property type="match status" value="1"/>
</dbReference>
<evidence type="ECO:0000256" key="2">
    <source>
        <dbReference type="ARBA" id="ARBA00022670"/>
    </source>
</evidence>
<evidence type="ECO:0000256" key="4">
    <source>
        <dbReference type="SAM" id="MobiDB-lite"/>
    </source>
</evidence>
<proteinExistence type="inferred from homology"/>
<evidence type="ECO:0000259" key="5">
    <source>
        <dbReference type="PROSITE" id="PS50600"/>
    </source>
</evidence>
<dbReference type="GO" id="GO:0006508">
    <property type="term" value="P:proteolysis"/>
    <property type="evidence" value="ECO:0007669"/>
    <property type="project" value="UniProtKB-KW"/>
</dbReference>
<sequence>MGLPIEGKNVFSHKGPKGNKTECNKVQQDLFLRFAKGKNQMSINGLKEIIINSSSPDDDLKSAFVLFTIGVILAPTTKDYVHSSYLPVVMEISKIPKFNWGEFTLKFLTNSCHQYKLLDRGTIQGNLTLLQFWYWERVIVYSTHGANYEPIQPPLMARWNEDNANRRWNAFHCDKLDGGTIYFQTLHQHKHLFEEWANDTLTDIGIDMERKLLNIEHRLDMKIIEQKQELAKLKKDKRMEDRLRKIEDDTEEIQMDIKVPPQIPVQQSTSKVPLPFSKAFDRIIAEPTTGTNREKEMNLQKQGGPSTDQLGGPTTEHHGDRSSHIQPREPIIDKDYKLNEDDHDAAAFIQMSYEDTEVVKIGNMVARAKQLLGNVIDAFAIMSIVETGSASYINTFEARILCEDDLDRVSRKTFRERMAEICNRRHLVFVLMHLNGNHWALLVLNFKRSEIQILNSIPRMRNEDVEKKLVQGIQTFIDCLGTPINLSTWKTVPYLNIPLQTDGTSCGAFILKYMQAWDGEQMAYNFSNKKRVEDDDVVHVVQHGTGTPSTPAVSTKKTPATTAAGTSGGTMKRRRGQPKKETPSSTVAIPTTVTSTPAPTGSMKRKPGRPRKITTTPQTPASTVVDEFSIDAISKRLKRPEPRDGDKRVSIPGRFKRSP</sequence>
<keyword evidence="7" id="KW-1185">Reference proteome</keyword>
<dbReference type="Pfam" id="PF02902">
    <property type="entry name" value="Peptidase_C48"/>
    <property type="match status" value="1"/>
</dbReference>
<evidence type="ECO:0000313" key="7">
    <source>
        <dbReference type="Proteomes" id="UP000823388"/>
    </source>
</evidence>
<dbReference type="AlphaFoldDB" id="A0A8T0SI98"/>
<feature type="region of interest" description="Disordered" evidence="4">
    <location>
        <begin position="635"/>
        <end position="659"/>
    </location>
</feature>
<accession>A0A8T0SI98</accession>
<reference evidence="6" key="1">
    <citation type="submission" date="2020-05" db="EMBL/GenBank/DDBJ databases">
        <title>WGS assembly of Panicum virgatum.</title>
        <authorList>
            <person name="Lovell J.T."/>
            <person name="Jenkins J."/>
            <person name="Shu S."/>
            <person name="Juenger T.E."/>
            <person name="Schmutz J."/>
        </authorList>
    </citation>
    <scope>NUCLEOTIDE SEQUENCE</scope>
    <source>
        <strain evidence="6">AP13</strain>
    </source>
</reference>
<dbReference type="PANTHER" id="PTHR34835:SF34">
    <property type="entry name" value="OS08G0555500 PROTEIN"/>
    <property type="match status" value="1"/>
</dbReference>
<dbReference type="InterPro" id="IPR019557">
    <property type="entry name" value="AminoTfrase-like_pln_mobile"/>
</dbReference>
<evidence type="ECO:0000313" key="6">
    <source>
        <dbReference type="EMBL" id="KAG2597957.1"/>
    </source>
</evidence>
<feature type="compositionally biased region" description="Basic and acidic residues" evidence="4">
    <location>
        <begin position="639"/>
        <end position="649"/>
    </location>
</feature>
<dbReference type="InterPro" id="IPR038765">
    <property type="entry name" value="Papain-like_cys_pep_sf"/>
</dbReference>
<comment type="similarity">
    <text evidence="1">Belongs to the peptidase C48 family.</text>
</comment>
<dbReference type="Gene3D" id="3.40.395.10">
    <property type="entry name" value="Adenoviral Proteinase, Chain A"/>
    <property type="match status" value="1"/>
</dbReference>
<feature type="compositionally biased region" description="Basic residues" evidence="4">
    <location>
        <begin position="603"/>
        <end position="612"/>
    </location>
</feature>
<protein>
    <recommendedName>
        <fullName evidence="5">Ubiquitin-like protease family profile domain-containing protein</fullName>
    </recommendedName>
</protein>
<feature type="compositionally biased region" description="Polar residues" evidence="4">
    <location>
        <begin position="299"/>
        <end position="309"/>
    </location>
</feature>
<dbReference type="PANTHER" id="PTHR34835">
    <property type="entry name" value="OS07G0283600 PROTEIN-RELATED"/>
    <property type="match status" value="1"/>
</dbReference>
<feature type="domain" description="Ubiquitin-like protease family profile" evidence="5">
    <location>
        <begin position="349"/>
        <end position="517"/>
    </location>
</feature>